<evidence type="ECO:0000313" key="2">
    <source>
        <dbReference type="Proteomes" id="UP000050761"/>
    </source>
</evidence>
<accession>A0A3P8DNB8</accession>
<protein>
    <submittedName>
        <fullName evidence="1 3">Uncharacterized protein</fullName>
    </submittedName>
</protein>
<dbReference type="WBParaSite" id="HPBE_0002289301-mRNA-1">
    <property type="protein sequence ID" value="HPBE_0002289301-mRNA-1"/>
    <property type="gene ID" value="HPBE_0002289301"/>
</dbReference>
<evidence type="ECO:0000313" key="1">
    <source>
        <dbReference type="EMBL" id="VDP35308.1"/>
    </source>
</evidence>
<accession>A0A183GJN6</accession>
<dbReference type="Proteomes" id="UP000050761">
    <property type="component" value="Unassembled WGS sequence"/>
</dbReference>
<dbReference type="EMBL" id="UZAH01034467">
    <property type="protein sequence ID" value="VDP35308.1"/>
    <property type="molecule type" value="Genomic_DNA"/>
</dbReference>
<reference evidence="3" key="2">
    <citation type="submission" date="2019-09" db="UniProtKB">
        <authorList>
            <consortium name="WormBaseParasite"/>
        </authorList>
    </citation>
    <scope>IDENTIFICATION</scope>
</reference>
<organism evidence="2 3">
    <name type="scientific">Heligmosomoides polygyrus</name>
    <name type="common">Parasitic roundworm</name>
    <dbReference type="NCBI Taxonomy" id="6339"/>
    <lineage>
        <taxon>Eukaryota</taxon>
        <taxon>Metazoa</taxon>
        <taxon>Ecdysozoa</taxon>
        <taxon>Nematoda</taxon>
        <taxon>Chromadorea</taxon>
        <taxon>Rhabditida</taxon>
        <taxon>Rhabditina</taxon>
        <taxon>Rhabditomorpha</taxon>
        <taxon>Strongyloidea</taxon>
        <taxon>Heligmosomidae</taxon>
        <taxon>Heligmosomoides</taxon>
    </lineage>
</organism>
<sequence length="82" mass="9223">MKRIINLIKTNDTQKTFAEVQGSRPRLYARGDATLYKAKVKNVFLKTSHLKDCLCSAAEGVAMTHETFKYLILAEAAKKDSM</sequence>
<reference evidence="1 2" key="1">
    <citation type="submission" date="2018-11" db="EMBL/GenBank/DDBJ databases">
        <authorList>
            <consortium name="Pathogen Informatics"/>
        </authorList>
    </citation>
    <scope>NUCLEOTIDE SEQUENCE [LARGE SCALE GENOMIC DNA]</scope>
</reference>
<dbReference type="AlphaFoldDB" id="A0A183GJN6"/>
<keyword evidence="2" id="KW-1185">Reference proteome</keyword>
<evidence type="ECO:0000313" key="3">
    <source>
        <dbReference type="WBParaSite" id="HPBE_0002289301-mRNA-1"/>
    </source>
</evidence>
<dbReference type="OrthoDB" id="5827377at2759"/>
<proteinExistence type="predicted"/>
<gene>
    <name evidence="1" type="ORF">HPBE_LOCUS22892</name>
</gene>
<name>A0A183GJN6_HELPZ</name>